<gene>
    <name evidence="1" type="ORF">MVES_003101</name>
</gene>
<dbReference type="Gene3D" id="3.40.1230.10">
    <property type="entry name" value="MTH938-like"/>
    <property type="match status" value="1"/>
</dbReference>
<dbReference type="STRING" id="2020962.A0A2N1J984"/>
<sequence length="133" mass="14454">MESPLVNILQDDSLPIRIAKVTPDLVRLADGVTVPPTCIFLNGQAFVWTPPKIDAAAAVPSGKGWEAWSNDIWTLFELVFPKPVLPVPARIKAHLHSVGIQLDVQSTRNACSTYNLLSEEGRRVSAALLPMTA</sequence>
<keyword evidence="2" id="KW-1185">Reference proteome</keyword>
<accession>A0A2N1J984</accession>
<dbReference type="Proteomes" id="UP000232875">
    <property type="component" value="Unassembled WGS sequence"/>
</dbReference>
<organism evidence="1 2">
    <name type="scientific">Malassezia vespertilionis</name>
    <dbReference type="NCBI Taxonomy" id="2020962"/>
    <lineage>
        <taxon>Eukaryota</taxon>
        <taxon>Fungi</taxon>
        <taxon>Dikarya</taxon>
        <taxon>Basidiomycota</taxon>
        <taxon>Ustilaginomycotina</taxon>
        <taxon>Malasseziomycetes</taxon>
        <taxon>Malasseziales</taxon>
        <taxon>Malasseziaceae</taxon>
        <taxon>Malassezia</taxon>
    </lineage>
</organism>
<dbReference type="EMBL" id="KZ454992">
    <property type="protein sequence ID" value="PKI83094.1"/>
    <property type="molecule type" value="Genomic_DNA"/>
</dbReference>
<dbReference type="InterPro" id="IPR007523">
    <property type="entry name" value="NDUFAF3/AAMDC"/>
</dbReference>
<dbReference type="GO" id="GO:0005743">
    <property type="term" value="C:mitochondrial inner membrane"/>
    <property type="evidence" value="ECO:0007669"/>
    <property type="project" value="TreeGrafter"/>
</dbReference>
<dbReference type="SUPFAM" id="SSF64076">
    <property type="entry name" value="MTH938-like"/>
    <property type="match status" value="1"/>
</dbReference>
<dbReference type="OrthoDB" id="20681at2759"/>
<evidence type="ECO:0000313" key="1">
    <source>
        <dbReference type="EMBL" id="PKI83094.1"/>
    </source>
</evidence>
<dbReference type="AlphaFoldDB" id="A0A2N1J984"/>
<dbReference type="InterPro" id="IPR036748">
    <property type="entry name" value="MTH938-like_sf"/>
</dbReference>
<dbReference type="PANTHER" id="PTHR21192:SF2">
    <property type="entry name" value="NADH DEHYDROGENASE [UBIQUINONE] 1 ALPHA SUBCOMPLEX ASSEMBLY FACTOR 3"/>
    <property type="match status" value="1"/>
</dbReference>
<dbReference type="GO" id="GO:0032981">
    <property type="term" value="P:mitochondrial respiratory chain complex I assembly"/>
    <property type="evidence" value="ECO:0007669"/>
    <property type="project" value="TreeGrafter"/>
</dbReference>
<reference evidence="1 2" key="1">
    <citation type="submission" date="2017-10" db="EMBL/GenBank/DDBJ databases">
        <title>A novel species of cold-tolerant Malassezia isolated from bats.</title>
        <authorList>
            <person name="Lorch J.M."/>
            <person name="Palmer J.M."/>
            <person name="Vanderwolf K.J."/>
            <person name="Schmidt K.Z."/>
            <person name="Verant M.L."/>
            <person name="Weller T.J."/>
            <person name="Blehert D.S."/>
        </authorList>
    </citation>
    <scope>NUCLEOTIDE SEQUENCE [LARGE SCALE GENOMIC DNA]</scope>
    <source>
        <strain evidence="1 2">NWHC:44797-103</strain>
    </source>
</reference>
<name>A0A2N1J984_9BASI</name>
<protein>
    <submittedName>
        <fullName evidence="1">Uncharacterized protein</fullName>
    </submittedName>
</protein>
<evidence type="ECO:0000313" key="2">
    <source>
        <dbReference type="Proteomes" id="UP000232875"/>
    </source>
</evidence>
<proteinExistence type="predicted"/>
<dbReference type="PANTHER" id="PTHR21192">
    <property type="entry name" value="NUCLEAR PROTEIN E3-3"/>
    <property type="match status" value="1"/>
</dbReference>
<dbReference type="Pfam" id="PF04430">
    <property type="entry name" value="DUF498"/>
    <property type="match status" value="1"/>
</dbReference>